<reference evidence="4 5" key="1">
    <citation type="submission" date="2019-02" db="EMBL/GenBank/DDBJ databases">
        <title>Deep-cultivation of Planctomycetes and their phenomic and genomic characterization uncovers novel biology.</title>
        <authorList>
            <person name="Wiegand S."/>
            <person name="Jogler M."/>
            <person name="Boedeker C."/>
            <person name="Pinto D."/>
            <person name="Vollmers J."/>
            <person name="Rivas-Marin E."/>
            <person name="Kohn T."/>
            <person name="Peeters S.H."/>
            <person name="Heuer A."/>
            <person name="Rast P."/>
            <person name="Oberbeckmann S."/>
            <person name="Bunk B."/>
            <person name="Jeske O."/>
            <person name="Meyerdierks A."/>
            <person name="Storesund J.E."/>
            <person name="Kallscheuer N."/>
            <person name="Luecker S."/>
            <person name="Lage O.M."/>
            <person name="Pohl T."/>
            <person name="Merkel B.J."/>
            <person name="Hornburger P."/>
            <person name="Mueller R.-W."/>
            <person name="Bruemmer F."/>
            <person name="Labrenz M."/>
            <person name="Spormann A.M."/>
            <person name="Op Den Camp H."/>
            <person name="Overmann J."/>
            <person name="Amann R."/>
            <person name="Jetten M.S.M."/>
            <person name="Mascher T."/>
            <person name="Medema M.H."/>
            <person name="Devos D.P."/>
            <person name="Kaster A.-K."/>
            <person name="Ovreas L."/>
            <person name="Rohde M."/>
            <person name="Galperin M.Y."/>
            <person name="Jogler C."/>
        </authorList>
    </citation>
    <scope>NUCLEOTIDE SEQUENCE [LARGE SCALE GENOMIC DNA]</scope>
    <source>
        <strain evidence="4 5">Pla52n</strain>
    </source>
</reference>
<dbReference type="EMBL" id="SJPN01000006">
    <property type="protein sequence ID" value="TWT98249.1"/>
    <property type="molecule type" value="Genomic_DNA"/>
</dbReference>
<accession>A0A5C6AF66</accession>
<dbReference type="PANTHER" id="PTHR30004">
    <property type="entry name" value="4-HYDROXYTHREONINE-4-PHOSPHATE DEHYDROGENASE"/>
    <property type="match status" value="1"/>
</dbReference>
<dbReference type="InterPro" id="IPR005255">
    <property type="entry name" value="PdxA_fam"/>
</dbReference>
<comment type="caution">
    <text evidence="4">The sequence shown here is derived from an EMBL/GenBank/DDBJ whole genome shotgun (WGS) entry which is preliminary data.</text>
</comment>
<dbReference type="SUPFAM" id="SSF53659">
    <property type="entry name" value="Isocitrate/Isopropylmalate dehydrogenase-like"/>
    <property type="match status" value="1"/>
</dbReference>
<dbReference type="AlphaFoldDB" id="A0A5C6AF66"/>
<dbReference type="OrthoDB" id="9801783at2"/>
<evidence type="ECO:0000256" key="1">
    <source>
        <dbReference type="ARBA" id="ARBA00022723"/>
    </source>
</evidence>
<keyword evidence="1" id="KW-0479">Metal-binding</keyword>
<sequence length="317" mass="33804">MGDCAGVGPELALTCAAIPEVTERCTPVLIGPRRILQRISEQLDLALPSSDFRSSQWDGVSAACWDVGEIECDEVTAGKFNHRTGLASFVAVDAAITETLASRLDAIVTGPIQKEAWHAANVPFIGHTELLAERTGTSDYSMMLTSDVISCVLCTIHIPLADVVGSLTRESIVRAIRLGGAALSRRLKRPARVAVLGLNPHAGENGLLSHGEEESLIGPAIEQARGEGFDIVGPLPPDTAFTPAMRDQVDVYVCMYHDQGLIPLKTLSFDDGVNVTLGLPIVRTSVDHGTAMNIAWQGKARSTSMQRAIEMAIDLVG</sequence>
<evidence type="ECO:0000313" key="5">
    <source>
        <dbReference type="Proteomes" id="UP000320176"/>
    </source>
</evidence>
<dbReference type="RefSeq" id="WP_146521874.1">
    <property type="nucleotide sequence ID" value="NZ_CP151726.1"/>
</dbReference>
<dbReference type="Pfam" id="PF04166">
    <property type="entry name" value="PdxA"/>
    <property type="match status" value="1"/>
</dbReference>
<organism evidence="4 5">
    <name type="scientific">Stieleria varia</name>
    <dbReference type="NCBI Taxonomy" id="2528005"/>
    <lineage>
        <taxon>Bacteria</taxon>
        <taxon>Pseudomonadati</taxon>
        <taxon>Planctomycetota</taxon>
        <taxon>Planctomycetia</taxon>
        <taxon>Pirellulales</taxon>
        <taxon>Pirellulaceae</taxon>
        <taxon>Stieleria</taxon>
    </lineage>
</organism>
<dbReference type="Gene3D" id="3.40.718.10">
    <property type="entry name" value="Isopropylmalate Dehydrogenase"/>
    <property type="match status" value="1"/>
</dbReference>
<evidence type="ECO:0000313" key="4">
    <source>
        <dbReference type="EMBL" id="TWT98249.1"/>
    </source>
</evidence>
<evidence type="ECO:0000256" key="3">
    <source>
        <dbReference type="ARBA" id="ARBA00023027"/>
    </source>
</evidence>
<dbReference type="PANTHER" id="PTHR30004:SF6">
    <property type="entry name" value="D-THREONATE 4-PHOSPHATE DEHYDROGENASE"/>
    <property type="match status" value="1"/>
</dbReference>
<dbReference type="NCBIfam" id="TIGR00557">
    <property type="entry name" value="pdxA"/>
    <property type="match status" value="1"/>
</dbReference>
<dbReference type="Proteomes" id="UP000320176">
    <property type="component" value="Unassembled WGS sequence"/>
</dbReference>
<evidence type="ECO:0000256" key="2">
    <source>
        <dbReference type="ARBA" id="ARBA00023002"/>
    </source>
</evidence>
<dbReference type="GO" id="GO:0050570">
    <property type="term" value="F:4-hydroxythreonine-4-phosphate dehydrogenase activity"/>
    <property type="evidence" value="ECO:0007669"/>
    <property type="project" value="UniProtKB-EC"/>
</dbReference>
<dbReference type="GO" id="GO:0046872">
    <property type="term" value="F:metal ion binding"/>
    <property type="evidence" value="ECO:0007669"/>
    <property type="project" value="UniProtKB-KW"/>
</dbReference>
<keyword evidence="3" id="KW-0520">NAD</keyword>
<dbReference type="GO" id="GO:0051287">
    <property type="term" value="F:NAD binding"/>
    <property type="evidence" value="ECO:0007669"/>
    <property type="project" value="InterPro"/>
</dbReference>
<proteinExistence type="predicted"/>
<protein>
    <submittedName>
        <fullName evidence="4">4-hydroxythreonine-4-phosphate dehydrogenase</fullName>
        <ecNumber evidence="4">1.1.1.262</ecNumber>
    </submittedName>
</protein>
<name>A0A5C6AF66_9BACT</name>
<keyword evidence="2 4" id="KW-0560">Oxidoreductase</keyword>
<gene>
    <name evidence="4" type="primary">pdxA_2</name>
    <name evidence="4" type="ORF">Pla52n_47590</name>
</gene>
<dbReference type="EC" id="1.1.1.262" evidence="4"/>
<keyword evidence="5" id="KW-1185">Reference proteome</keyword>